<evidence type="ECO:0000313" key="2">
    <source>
        <dbReference type="Proteomes" id="UP000266861"/>
    </source>
</evidence>
<dbReference type="Proteomes" id="UP000266861">
    <property type="component" value="Unassembled WGS sequence"/>
</dbReference>
<gene>
    <name evidence="1" type="ORF">Glove_79g95</name>
</gene>
<protein>
    <submittedName>
        <fullName evidence="1">Uncharacterized protein</fullName>
    </submittedName>
</protein>
<proteinExistence type="predicted"/>
<name>A0A397JAL3_9GLOM</name>
<comment type="caution">
    <text evidence="1">The sequence shown here is derived from an EMBL/GenBank/DDBJ whole genome shotgun (WGS) entry which is preliminary data.</text>
</comment>
<sequence length="85" mass="9412">MNKIGIDNKVHEDLILKFQLTFDISGGNDIDGLDCSDCSGCSCWEFKTFIFGRGLEFKAVVRVLVNLLLVVLGDAPLATQFDKEN</sequence>
<dbReference type="EMBL" id="PQFF01000075">
    <property type="protein sequence ID" value="RHZ84537.1"/>
    <property type="molecule type" value="Genomic_DNA"/>
</dbReference>
<keyword evidence="2" id="KW-1185">Reference proteome</keyword>
<accession>A0A397JAL3</accession>
<evidence type="ECO:0000313" key="1">
    <source>
        <dbReference type="EMBL" id="RHZ84537.1"/>
    </source>
</evidence>
<organism evidence="1 2">
    <name type="scientific">Diversispora epigaea</name>
    <dbReference type="NCBI Taxonomy" id="1348612"/>
    <lineage>
        <taxon>Eukaryota</taxon>
        <taxon>Fungi</taxon>
        <taxon>Fungi incertae sedis</taxon>
        <taxon>Mucoromycota</taxon>
        <taxon>Glomeromycotina</taxon>
        <taxon>Glomeromycetes</taxon>
        <taxon>Diversisporales</taxon>
        <taxon>Diversisporaceae</taxon>
        <taxon>Diversispora</taxon>
    </lineage>
</organism>
<reference evidence="1 2" key="1">
    <citation type="submission" date="2018-08" db="EMBL/GenBank/DDBJ databases">
        <title>Genome and evolution of the arbuscular mycorrhizal fungus Diversispora epigaea (formerly Glomus versiforme) and its bacterial endosymbionts.</title>
        <authorList>
            <person name="Sun X."/>
            <person name="Fei Z."/>
            <person name="Harrison M."/>
        </authorList>
    </citation>
    <scope>NUCLEOTIDE SEQUENCE [LARGE SCALE GENOMIC DNA]</scope>
    <source>
        <strain evidence="1 2">IT104</strain>
    </source>
</reference>
<dbReference type="AlphaFoldDB" id="A0A397JAL3"/>